<dbReference type="EMBL" id="LR590481">
    <property type="protein sequence ID" value="VTQ94812.1"/>
    <property type="molecule type" value="Genomic_DNA"/>
</dbReference>
<evidence type="ECO:0000313" key="2">
    <source>
        <dbReference type="Proteomes" id="UP000308489"/>
    </source>
</evidence>
<reference evidence="1 2" key="1">
    <citation type="submission" date="2019-05" db="EMBL/GenBank/DDBJ databases">
        <authorList>
            <consortium name="Pathogen Informatics"/>
        </authorList>
    </citation>
    <scope>NUCLEOTIDE SEQUENCE [LARGE SCALE GENOMIC DNA]</scope>
    <source>
        <strain evidence="1 2">NCTC503</strain>
    </source>
</reference>
<dbReference type="AlphaFoldDB" id="A0A4U9RRA3"/>
<gene>
    <name evidence="1" type="ORF">NCTC503_02388</name>
</gene>
<organism evidence="1 2">
    <name type="scientific">Hathewaya histolytica</name>
    <name type="common">Clostridium histolyticum</name>
    <dbReference type="NCBI Taxonomy" id="1498"/>
    <lineage>
        <taxon>Bacteria</taxon>
        <taxon>Bacillati</taxon>
        <taxon>Bacillota</taxon>
        <taxon>Clostridia</taxon>
        <taxon>Eubacteriales</taxon>
        <taxon>Clostridiaceae</taxon>
        <taxon>Hathewaya</taxon>
    </lineage>
</organism>
<accession>A0A4U9RRA3</accession>
<name>A0A4U9RRA3_HATHI</name>
<proteinExistence type="predicted"/>
<dbReference type="KEGG" id="hhw:NCTC503_02388"/>
<evidence type="ECO:0000313" key="1">
    <source>
        <dbReference type="EMBL" id="VTQ94812.1"/>
    </source>
</evidence>
<dbReference type="Proteomes" id="UP000308489">
    <property type="component" value="Chromosome 1"/>
</dbReference>
<sequence>MVFGGMEMDDIGTFNEEIICCDDIVDLLEQEANILYDISKLFSAEIDGQDINSFLVGVNGCKNICIKSEYIKQIMCALSSKDYSVANIIDSLATLTFLRKNNINIKEDC</sequence>
<protein>
    <submittedName>
        <fullName evidence="1">Uncharacterized protein</fullName>
    </submittedName>
</protein>
<keyword evidence="2" id="KW-1185">Reference proteome</keyword>